<dbReference type="Proteomes" id="UP000241201">
    <property type="component" value="Unassembled WGS sequence"/>
</dbReference>
<dbReference type="PIRSF" id="PIRSF020269">
    <property type="entry name" value="DUF1121"/>
    <property type="match status" value="1"/>
</dbReference>
<dbReference type="AlphaFoldDB" id="A0A2T3FY40"/>
<dbReference type="PANTHER" id="PTHR36179">
    <property type="entry name" value="LUD_DOM DOMAIN-CONTAINING PROTEIN"/>
    <property type="match status" value="1"/>
</dbReference>
<dbReference type="Pfam" id="PF02589">
    <property type="entry name" value="LUD_dom"/>
    <property type="match status" value="1"/>
</dbReference>
<dbReference type="InterPro" id="IPR009501">
    <property type="entry name" value="UCP020269"/>
</dbReference>
<evidence type="ECO:0000313" key="2">
    <source>
        <dbReference type="EMBL" id="PST40187.1"/>
    </source>
</evidence>
<keyword evidence="3" id="KW-1185">Reference proteome</keyword>
<protein>
    <submittedName>
        <fullName evidence="2">Lactate utilization protein</fullName>
    </submittedName>
</protein>
<sequence length="207" mass="23640">MDQHKNQLFEIKKKELKKAFQRNGIECLFLENKQELLDYLKTYLKDNKTVGVGGSMTLFETGVIDLLRKSPVQFLDRYQKDLTRDEVEDIFHQSLLADLYLTSSNAIDMQGNLYNIDGNGNRVAAMIYGPKKVLVIVGKNKIVEDEQAAIQYIQNVSAPANAMRLNKKTPCVQTGKCMNCQSDERICSMYTKISRQKQGRMSVFVIN</sequence>
<name>A0A2T3FY40_9FIRM</name>
<comment type="caution">
    <text evidence="2">The sequence shown here is derived from an EMBL/GenBank/DDBJ whole genome shotgun (WGS) entry which is preliminary data.</text>
</comment>
<reference evidence="3" key="1">
    <citation type="submission" date="2018-03" db="EMBL/GenBank/DDBJ databases">
        <title>Lachnoclostridium SNUG30370 gen.nov., sp.nov., isolated from human faeces.</title>
        <authorList>
            <person name="Seo B."/>
            <person name="Jeon K."/>
            <person name="Ko G."/>
        </authorList>
    </citation>
    <scope>NUCLEOTIDE SEQUENCE [LARGE SCALE GENOMIC DNA]</scope>
    <source>
        <strain evidence="3">SNUG30370</strain>
    </source>
</reference>
<dbReference type="PANTHER" id="PTHR36179:SF2">
    <property type="entry name" value="LUD DOMAIN-CONTAINING PROTEIN"/>
    <property type="match status" value="1"/>
</dbReference>
<feature type="domain" description="LUD" evidence="1">
    <location>
        <begin position="14"/>
        <end position="206"/>
    </location>
</feature>
<dbReference type="RefSeq" id="WP_106988065.1">
    <property type="nucleotide sequence ID" value="NZ_PYLP01000008.1"/>
</dbReference>
<dbReference type="EMBL" id="PYLP01000008">
    <property type="protein sequence ID" value="PST40187.1"/>
    <property type="molecule type" value="Genomic_DNA"/>
</dbReference>
<dbReference type="InterPro" id="IPR003741">
    <property type="entry name" value="LUD_dom"/>
</dbReference>
<gene>
    <name evidence="2" type="ORF">C7U55_07655</name>
</gene>
<proteinExistence type="predicted"/>
<dbReference type="SUPFAM" id="SSF100950">
    <property type="entry name" value="NagB/RpiA/CoA transferase-like"/>
    <property type="match status" value="1"/>
</dbReference>
<accession>A0A2T3FY40</accession>
<evidence type="ECO:0000259" key="1">
    <source>
        <dbReference type="Pfam" id="PF02589"/>
    </source>
</evidence>
<organism evidence="2 3">
    <name type="scientific">Faecalibacillus faecis</name>
    <dbReference type="NCBI Taxonomy" id="1982628"/>
    <lineage>
        <taxon>Bacteria</taxon>
        <taxon>Bacillati</taxon>
        <taxon>Bacillota</taxon>
        <taxon>Erysipelotrichia</taxon>
        <taxon>Erysipelotrichales</taxon>
        <taxon>Coprobacillaceae</taxon>
        <taxon>Faecalibacillus</taxon>
    </lineage>
</organism>
<dbReference type="InterPro" id="IPR037171">
    <property type="entry name" value="NagB/RpiA_transferase-like"/>
</dbReference>
<evidence type="ECO:0000313" key="3">
    <source>
        <dbReference type="Proteomes" id="UP000241201"/>
    </source>
</evidence>
<dbReference type="GeneID" id="77470961"/>